<reference evidence="6 7" key="1">
    <citation type="submission" date="2020-02" db="EMBL/GenBank/DDBJ databases">
        <title>Rhodobacter translucens sp. nov., a novel bacterium isolated from activated sludge.</title>
        <authorList>
            <person name="Liu J."/>
        </authorList>
    </citation>
    <scope>NUCLEOTIDE SEQUENCE [LARGE SCALE GENOMIC DNA]</scope>
    <source>
        <strain evidence="6 7">HX-7-19</strain>
    </source>
</reference>
<gene>
    <name evidence="6" type="ORF">G5V65_15390</name>
</gene>
<dbReference type="PANTHER" id="PTHR33337">
    <property type="entry name" value="GFA DOMAIN-CONTAINING PROTEIN"/>
    <property type="match status" value="1"/>
</dbReference>
<protein>
    <submittedName>
        <fullName evidence="6">GFA family protein</fullName>
    </submittedName>
</protein>
<evidence type="ECO:0000313" key="7">
    <source>
        <dbReference type="Proteomes" id="UP000474758"/>
    </source>
</evidence>
<keyword evidence="4" id="KW-0456">Lyase</keyword>
<dbReference type="PANTHER" id="PTHR33337:SF40">
    <property type="entry name" value="CENP-V_GFA DOMAIN-CONTAINING PROTEIN-RELATED"/>
    <property type="match status" value="1"/>
</dbReference>
<comment type="similarity">
    <text evidence="1">Belongs to the Gfa family.</text>
</comment>
<accession>A0A6M1TVW4</accession>
<evidence type="ECO:0000256" key="3">
    <source>
        <dbReference type="ARBA" id="ARBA00022833"/>
    </source>
</evidence>
<name>A0A6M1TVW4_9RHOB</name>
<dbReference type="RefSeq" id="WP_165051780.1">
    <property type="nucleotide sequence ID" value="NZ_JAALFE010000016.1"/>
</dbReference>
<dbReference type="GO" id="GO:0016846">
    <property type="term" value="F:carbon-sulfur lyase activity"/>
    <property type="evidence" value="ECO:0007669"/>
    <property type="project" value="InterPro"/>
</dbReference>
<dbReference type="InterPro" id="IPR006913">
    <property type="entry name" value="CENP-V/GFA"/>
</dbReference>
<evidence type="ECO:0000256" key="2">
    <source>
        <dbReference type="ARBA" id="ARBA00022723"/>
    </source>
</evidence>
<proteinExistence type="inferred from homology"/>
<evidence type="ECO:0000313" key="6">
    <source>
        <dbReference type="EMBL" id="NGQ92280.1"/>
    </source>
</evidence>
<dbReference type="InterPro" id="IPR011057">
    <property type="entry name" value="Mss4-like_sf"/>
</dbReference>
<dbReference type="GO" id="GO:0046872">
    <property type="term" value="F:metal ion binding"/>
    <property type="evidence" value="ECO:0007669"/>
    <property type="project" value="UniProtKB-KW"/>
</dbReference>
<keyword evidence="3" id="KW-0862">Zinc</keyword>
<dbReference type="Proteomes" id="UP000474758">
    <property type="component" value="Unassembled WGS sequence"/>
</dbReference>
<organism evidence="6 7">
    <name type="scientific">Paragemmobacter kunshanensis</name>
    <dbReference type="NCBI Taxonomy" id="2583234"/>
    <lineage>
        <taxon>Bacteria</taxon>
        <taxon>Pseudomonadati</taxon>
        <taxon>Pseudomonadota</taxon>
        <taxon>Alphaproteobacteria</taxon>
        <taxon>Rhodobacterales</taxon>
        <taxon>Paracoccaceae</taxon>
        <taxon>Paragemmobacter</taxon>
    </lineage>
</organism>
<dbReference type="AlphaFoldDB" id="A0A6M1TVW4"/>
<dbReference type="EMBL" id="JAALFE010000016">
    <property type="protein sequence ID" value="NGQ92280.1"/>
    <property type="molecule type" value="Genomic_DNA"/>
</dbReference>
<dbReference type="Pfam" id="PF04828">
    <property type="entry name" value="GFA"/>
    <property type="match status" value="1"/>
</dbReference>
<keyword evidence="7" id="KW-1185">Reference proteome</keyword>
<sequence length="134" mass="14464">MQTAITGRCLCGSITYRAGEPALWQMHCHCDSCRRATGSAFASFLGVSEAAFAWLSGKPAIYRSSPGVERVFCPACGTPLAYRADRFPGEIHLHAGTLDDPAAFHPEAHVHMAEAVAWADIHDGLPRHDRTSEG</sequence>
<evidence type="ECO:0000256" key="4">
    <source>
        <dbReference type="ARBA" id="ARBA00023239"/>
    </source>
</evidence>
<keyword evidence="2" id="KW-0479">Metal-binding</keyword>
<comment type="caution">
    <text evidence="6">The sequence shown here is derived from an EMBL/GenBank/DDBJ whole genome shotgun (WGS) entry which is preliminary data.</text>
</comment>
<evidence type="ECO:0000259" key="5">
    <source>
        <dbReference type="PROSITE" id="PS51891"/>
    </source>
</evidence>
<dbReference type="PROSITE" id="PS51891">
    <property type="entry name" value="CENP_V_GFA"/>
    <property type="match status" value="1"/>
</dbReference>
<feature type="domain" description="CENP-V/GFA" evidence="5">
    <location>
        <begin position="5"/>
        <end position="119"/>
    </location>
</feature>
<evidence type="ECO:0000256" key="1">
    <source>
        <dbReference type="ARBA" id="ARBA00005495"/>
    </source>
</evidence>
<dbReference type="SUPFAM" id="SSF51316">
    <property type="entry name" value="Mss4-like"/>
    <property type="match status" value="1"/>
</dbReference>
<dbReference type="Gene3D" id="3.90.1590.10">
    <property type="entry name" value="glutathione-dependent formaldehyde- activating enzyme (gfa)"/>
    <property type="match status" value="1"/>
</dbReference>